<protein>
    <submittedName>
        <fullName evidence="1">Uncharacterized protein</fullName>
    </submittedName>
</protein>
<evidence type="ECO:0000313" key="1">
    <source>
        <dbReference type="EMBL" id="XCC61544.1"/>
    </source>
</evidence>
<dbReference type="EMBL" id="CP117826">
    <property type="protein sequence ID" value="XCC61544.1"/>
    <property type="molecule type" value="Genomic_DNA"/>
</dbReference>
<dbReference type="AlphaFoldDB" id="A0AAU8A6H4"/>
<accession>A0AAU8A6H4</accession>
<sequence length="68" mass="8215">MIRLNQEQISFIKENFENWEELLNSADINDILEAVQRIMIYKGFDANYDLNDFGREAQRVYDSIYYNN</sequence>
<dbReference type="RefSeq" id="WP_079546292.1">
    <property type="nucleotide sequence ID" value="NZ_CP117826.1"/>
</dbReference>
<gene>
    <name evidence="1" type="ORF">PUP29_08380</name>
</gene>
<reference evidence="1" key="1">
    <citation type="submission" date="2023-02" db="EMBL/GenBank/DDBJ databases">
        <title>Gut commensal Christensenella minuta modulates host metabolism via a new class of secondary bile acids.</title>
        <authorList>
            <person name="Liu C."/>
        </authorList>
    </citation>
    <scope>NUCLEOTIDE SEQUENCE</scope>
    <source>
        <strain evidence="1">CA70</strain>
    </source>
</reference>
<organism evidence="1">
    <name type="scientific">Christensenella massiliensis</name>
    <dbReference type="NCBI Taxonomy" id="1805714"/>
    <lineage>
        <taxon>Bacteria</taxon>
        <taxon>Bacillati</taxon>
        <taxon>Bacillota</taxon>
        <taxon>Clostridia</taxon>
        <taxon>Christensenellales</taxon>
        <taxon>Christensenellaceae</taxon>
        <taxon>Christensenella</taxon>
    </lineage>
</organism>
<proteinExistence type="predicted"/>
<name>A0AAU8A6H4_9FIRM</name>